<evidence type="ECO:0000313" key="2">
    <source>
        <dbReference type="EMBL" id="SFR08370.1"/>
    </source>
</evidence>
<keyword evidence="1" id="KW-0472">Membrane</keyword>
<feature type="transmembrane region" description="Helical" evidence="1">
    <location>
        <begin position="79"/>
        <end position="98"/>
    </location>
</feature>
<accession>A0A1I6DSC1</accession>
<evidence type="ECO:0000256" key="1">
    <source>
        <dbReference type="SAM" id="Phobius"/>
    </source>
</evidence>
<dbReference type="AlphaFoldDB" id="A0A1I6DSC1"/>
<evidence type="ECO:0000313" key="3">
    <source>
        <dbReference type="Proteomes" id="UP000199584"/>
    </source>
</evidence>
<dbReference type="OrthoDB" id="1808382at2"/>
<dbReference type="STRING" id="39060.SAMN05660706_11670"/>
<keyword evidence="1" id="KW-0812">Transmembrane</keyword>
<dbReference type="Proteomes" id="UP000199584">
    <property type="component" value="Unassembled WGS sequence"/>
</dbReference>
<organism evidence="2 3">
    <name type="scientific">Desulfoscipio geothermicus DSM 3669</name>
    <dbReference type="NCBI Taxonomy" id="1121426"/>
    <lineage>
        <taxon>Bacteria</taxon>
        <taxon>Bacillati</taxon>
        <taxon>Bacillota</taxon>
        <taxon>Clostridia</taxon>
        <taxon>Eubacteriales</taxon>
        <taxon>Desulfallaceae</taxon>
        <taxon>Desulfoscipio</taxon>
    </lineage>
</organism>
<keyword evidence="3" id="KW-1185">Reference proteome</keyword>
<sequence length="100" mass="11529">MAQLYEFNRDTSPPELTSSLAQSLRNGFFLPAEKKFSSMEMEIIALKKETETNRLGVHEKLARLESELALLRKLLRNGLCFLLTILAGVIFVLIYIFSWY</sequence>
<keyword evidence="1" id="KW-1133">Transmembrane helix</keyword>
<dbReference type="RefSeq" id="WP_092483906.1">
    <property type="nucleotide sequence ID" value="NZ_FOYM01000016.1"/>
</dbReference>
<gene>
    <name evidence="2" type="ORF">SAMN05660706_11670</name>
</gene>
<proteinExistence type="predicted"/>
<dbReference type="EMBL" id="FOYM01000016">
    <property type="protein sequence ID" value="SFR08370.1"/>
    <property type="molecule type" value="Genomic_DNA"/>
</dbReference>
<protein>
    <submittedName>
        <fullName evidence="2">Uncharacterized protein</fullName>
    </submittedName>
</protein>
<name>A0A1I6DSC1_9FIRM</name>
<reference evidence="3" key="1">
    <citation type="submission" date="2016-10" db="EMBL/GenBank/DDBJ databases">
        <authorList>
            <person name="Varghese N."/>
            <person name="Submissions S."/>
        </authorList>
    </citation>
    <scope>NUCLEOTIDE SEQUENCE [LARGE SCALE GENOMIC DNA]</scope>
    <source>
        <strain evidence="3">DSM 3669</strain>
    </source>
</reference>